<sequence>MKFSEILLQNNVLEKKFTGRTSYEIAVLSNIMTNQLNPVLEYVARTNDVYAKCISGDYDNIIQDSEKYKDKNLMVIIWEAANIVDGLQYRAELFNEEETTLLINNVKNSIDLVLQSIKQTPAVVITKFSSAVFNNYFIKKNNFDRICQELNGYLEEKISANCLLLDIDKIFARISIDRSVDLRNFYSSKALYTIEFFNELSQMINPYILSISGKSKKALVFDCDNTLWNGIVGEDGPTGIRMSATDTKGVFYEEIQYIAKALAKQGILIGINSKNNEHDVKEIFDTHGDMHLKENEIAVKRVNWNDKVTNLREISKELNIGVDSIVFVDDSDFEINLVNQYLPEVKTIQVPKDTYRYAALLRKNLSVFFANSISAEDKGRAKMYKEQSQRLEERGSFQNLDEYLRSLELEMTLFTDNPNIAPRIAQLTQKTNQFNLTTKRYTEAEITGIINSPDHHVYAFGLKDKFGDFGITGIAIVHIQGEKAEFDSFLMSCRVLGRSVEKKFIQEIILHLKEESITRITASYKRTPKNDQVSNFYLEAGLTEVQKENDTASYEGMIDDVIKDDFSYIKMAYER</sequence>
<dbReference type="EMBL" id="JAACJS010000002">
    <property type="protein sequence ID" value="NCI49076.1"/>
    <property type="molecule type" value="Genomic_DNA"/>
</dbReference>
<evidence type="ECO:0000313" key="2">
    <source>
        <dbReference type="Proteomes" id="UP000753802"/>
    </source>
</evidence>
<comment type="caution">
    <text evidence="1">The sequence shown here is derived from an EMBL/GenBank/DDBJ whole genome shotgun (WGS) entry which is preliminary data.</text>
</comment>
<dbReference type="NCBIfam" id="TIGR01681">
    <property type="entry name" value="HAD-SF-IIIC"/>
    <property type="match status" value="1"/>
</dbReference>
<dbReference type="NCBIfam" id="TIGR01686">
    <property type="entry name" value="FkbH"/>
    <property type="match status" value="1"/>
</dbReference>
<dbReference type="InterPro" id="IPR036514">
    <property type="entry name" value="SGNH_hydro_sf"/>
</dbReference>
<proteinExistence type="predicted"/>
<gene>
    <name evidence="1" type="ORF">GWC95_04025</name>
</gene>
<dbReference type="InterPro" id="IPR023214">
    <property type="entry name" value="HAD_sf"/>
</dbReference>
<evidence type="ECO:0000313" key="1">
    <source>
        <dbReference type="EMBL" id="NCI49076.1"/>
    </source>
</evidence>
<dbReference type="InterPro" id="IPR010033">
    <property type="entry name" value="HAD_SF_ppase_IIIC"/>
</dbReference>
<name>A0ABW9ZPP7_9BACT</name>
<keyword evidence="2" id="KW-1185">Reference proteome</keyword>
<organism evidence="1 2">
    <name type="scientific">Sediminibacterium roseum</name>
    <dbReference type="NCBI Taxonomy" id="1978412"/>
    <lineage>
        <taxon>Bacteria</taxon>
        <taxon>Pseudomonadati</taxon>
        <taxon>Bacteroidota</taxon>
        <taxon>Chitinophagia</taxon>
        <taxon>Chitinophagales</taxon>
        <taxon>Chitinophagaceae</taxon>
        <taxon>Sediminibacterium</taxon>
    </lineage>
</organism>
<dbReference type="InterPro" id="IPR010037">
    <property type="entry name" value="FkbH_domain"/>
</dbReference>
<protein>
    <submittedName>
        <fullName evidence="1">HAD-IIIC family phosphatase</fullName>
    </submittedName>
</protein>
<dbReference type="Proteomes" id="UP000753802">
    <property type="component" value="Unassembled WGS sequence"/>
</dbReference>
<dbReference type="SUPFAM" id="SSF56784">
    <property type="entry name" value="HAD-like"/>
    <property type="match status" value="1"/>
</dbReference>
<reference evidence="1 2" key="1">
    <citation type="submission" date="2020-01" db="EMBL/GenBank/DDBJ databases">
        <title>Genome analysis.</title>
        <authorList>
            <person name="Wu S."/>
            <person name="Wang G."/>
        </authorList>
    </citation>
    <scope>NUCLEOTIDE SEQUENCE [LARGE SCALE GENOMIC DNA]</scope>
    <source>
        <strain evidence="1 2">SYL130</strain>
    </source>
</reference>
<dbReference type="Gene3D" id="3.40.50.1110">
    <property type="entry name" value="SGNH hydrolase"/>
    <property type="match status" value="1"/>
</dbReference>
<accession>A0ABW9ZPP7</accession>
<dbReference type="InterPro" id="IPR036412">
    <property type="entry name" value="HAD-like_sf"/>
</dbReference>
<dbReference type="Gene3D" id="3.40.50.1000">
    <property type="entry name" value="HAD superfamily/HAD-like"/>
    <property type="match status" value="1"/>
</dbReference>
<dbReference type="RefSeq" id="WP_161817374.1">
    <property type="nucleotide sequence ID" value="NZ_JAACJS010000002.1"/>
</dbReference>